<dbReference type="GO" id="GO:0071203">
    <property type="term" value="C:WASH complex"/>
    <property type="evidence" value="ECO:0007669"/>
    <property type="project" value="InterPro"/>
</dbReference>
<feature type="region of interest" description="Disordered" evidence="1">
    <location>
        <begin position="74"/>
        <end position="113"/>
    </location>
</feature>
<name>X6NH55_RETFI</name>
<dbReference type="EMBL" id="ASPP01008677">
    <property type="protein sequence ID" value="ETO25228.1"/>
    <property type="molecule type" value="Genomic_DNA"/>
</dbReference>
<comment type="caution">
    <text evidence="2">The sequence shown here is derived from an EMBL/GenBank/DDBJ whole genome shotgun (WGS) entry which is preliminary data.</text>
</comment>
<keyword evidence="3" id="KW-1185">Reference proteome</keyword>
<feature type="region of interest" description="Disordered" evidence="1">
    <location>
        <begin position="174"/>
        <end position="195"/>
    </location>
</feature>
<organism evidence="2 3">
    <name type="scientific">Reticulomyxa filosa</name>
    <dbReference type="NCBI Taxonomy" id="46433"/>
    <lineage>
        <taxon>Eukaryota</taxon>
        <taxon>Sar</taxon>
        <taxon>Rhizaria</taxon>
        <taxon>Retaria</taxon>
        <taxon>Foraminifera</taxon>
        <taxon>Monothalamids</taxon>
        <taxon>Reticulomyxidae</taxon>
        <taxon>Reticulomyxa</taxon>
    </lineage>
</organism>
<dbReference type="AlphaFoldDB" id="X6NH55"/>
<dbReference type="Proteomes" id="UP000023152">
    <property type="component" value="Unassembled WGS sequence"/>
</dbReference>
<reference evidence="2 3" key="1">
    <citation type="journal article" date="2013" name="Curr. Biol.">
        <title>The Genome of the Foraminiferan Reticulomyxa filosa.</title>
        <authorList>
            <person name="Glockner G."/>
            <person name="Hulsmann N."/>
            <person name="Schleicher M."/>
            <person name="Noegel A.A."/>
            <person name="Eichinger L."/>
            <person name="Gallinger C."/>
            <person name="Pawlowski J."/>
            <person name="Sierra R."/>
            <person name="Euteneuer U."/>
            <person name="Pillet L."/>
            <person name="Moustafa A."/>
            <person name="Platzer M."/>
            <person name="Groth M."/>
            <person name="Szafranski K."/>
            <person name="Schliwa M."/>
        </authorList>
    </citation>
    <scope>NUCLEOTIDE SEQUENCE [LARGE SCALE GENOMIC DNA]</scope>
</reference>
<evidence type="ECO:0000313" key="3">
    <source>
        <dbReference type="Proteomes" id="UP000023152"/>
    </source>
</evidence>
<evidence type="ECO:0000313" key="2">
    <source>
        <dbReference type="EMBL" id="ETO25228.1"/>
    </source>
</evidence>
<feature type="compositionally biased region" description="Pro residues" evidence="1">
    <location>
        <begin position="97"/>
        <end position="106"/>
    </location>
</feature>
<dbReference type="Pfam" id="PF10152">
    <property type="entry name" value="CCDC53"/>
    <property type="match status" value="1"/>
</dbReference>
<evidence type="ECO:0000256" key="1">
    <source>
        <dbReference type="SAM" id="MobiDB-lite"/>
    </source>
</evidence>
<sequence>SYCSFYVFLKLEFFKNLQLHPLQFFFIFLCLYETNGNKKKKKKGKLQSIDWLQNAEQGIVPTLPTLDVETVEFKDESGPPVVPNGSGGGDAGAPAAPAAPAPPQPAQDPIKSDPNLQSWFKMLKVGVPAQAVSNKMAQAGVDDDVIEKGIVGCNMCPHMFELLFCKKKKHKQNTLSNYKMQRHKKKKAKRKKNTV</sequence>
<feature type="compositionally biased region" description="Basic residues" evidence="1">
    <location>
        <begin position="180"/>
        <end position="195"/>
    </location>
</feature>
<protein>
    <submittedName>
        <fullName evidence="2">Uncharacterized protein</fullName>
    </submittedName>
</protein>
<feature type="non-terminal residue" evidence="2">
    <location>
        <position position="1"/>
    </location>
</feature>
<proteinExistence type="predicted"/>
<dbReference type="InterPro" id="IPR019309">
    <property type="entry name" value="WASHC3"/>
</dbReference>
<dbReference type="OrthoDB" id="268027at2759"/>
<accession>X6NH55</accession>
<gene>
    <name evidence="2" type="ORF">RFI_11905</name>
</gene>